<dbReference type="InterPro" id="IPR023298">
    <property type="entry name" value="ATPase_P-typ_TM_dom_sf"/>
</dbReference>
<evidence type="ECO:0000259" key="17">
    <source>
        <dbReference type="PROSITE" id="PS50846"/>
    </source>
</evidence>
<dbReference type="InterPro" id="IPR023214">
    <property type="entry name" value="HAD_sf"/>
</dbReference>
<dbReference type="Pfam" id="PF00122">
    <property type="entry name" value="E1-E2_ATPase"/>
    <property type="match status" value="1"/>
</dbReference>
<keyword evidence="5 16" id="KW-0479">Metal-binding</keyword>
<dbReference type="SUPFAM" id="SSF55008">
    <property type="entry name" value="HMA, heavy metal-associated domain"/>
    <property type="match status" value="2"/>
</dbReference>
<feature type="transmembrane region" description="Helical" evidence="16">
    <location>
        <begin position="213"/>
        <end position="234"/>
    </location>
</feature>
<dbReference type="InterPro" id="IPR059000">
    <property type="entry name" value="ATPase_P-type_domA"/>
</dbReference>
<evidence type="ECO:0000256" key="13">
    <source>
        <dbReference type="ARBA" id="ARBA00023008"/>
    </source>
</evidence>
<evidence type="ECO:0000256" key="2">
    <source>
        <dbReference type="ARBA" id="ARBA00006024"/>
    </source>
</evidence>
<dbReference type="PRINTS" id="PR00119">
    <property type="entry name" value="CATATPASE"/>
</dbReference>
<dbReference type="Proteomes" id="UP001629953">
    <property type="component" value="Unassembled WGS sequence"/>
</dbReference>
<keyword evidence="19" id="KW-1185">Reference proteome</keyword>
<dbReference type="InterPro" id="IPR001757">
    <property type="entry name" value="P_typ_ATPase"/>
</dbReference>
<dbReference type="Gene3D" id="2.70.150.10">
    <property type="entry name" value="Calcium-transporting ATPase, cytoplasmic transduction domain A"/>
    <property type="match status" value="1"/>
</dbReference>
<gene>
    <name evidence="18" type="ORF">ABUE30_13280</name>
</gene>
<dbReference type="PRINTS" id="PR00943">
    <property type="entry name" value="CUATPASE"/>
</dbReference>
<dbReference type="SFLD" id="SFLDF00027">
    <property type="entry name" value="p-type_atpase"/>
    <property type="match status" value="1"/>
</dbReference>
<evidence type="ECO:0000256" key="16">
    <source>
        <dbReference type="RuleBase" id="RU362081"/>
    </source>
</evidence>
<evidence type="ECO:0000256" key="14">
    <source>
        <dbReference type="ARBA" id="ARBA00023065"/>
    </source>
</evidence>
<dbReference type="InterPro" id="IPR006121">
    <property type="entry name" value="HMA_dom"/>
</dbReference>
<dbReference type="PROSITE" id="PS50846">
    <property type="entry name" value="HMA_2"/>
    <property type="match status" value="2"/>
</dbReference>
<dbReference type="Pfam" id="PF00702">
    <property type="entry name" value="Hydrolase"/>
    <property type="match status" value="1"/>
</dbReference>
<dbReference type="SUPFAM" id="SSF56784">
    <property type="entry name" value="HAD-like"/>
    <property type="match status" value="1"/>
</dbReference>
<dbReference type="InterPro" id="IPR008250">
    <property type="entry name" value="ATPase_P-typ_transduc_dom_A_sf"/>
</dbReference>
<evidence type="ECO:0000256" key="12">
    <source>
        <dbReference type="ARBA" id="ARBA00022989"/>
    </source>
</evidence>
<keyword evidence="6" id="KW-0677">Repeat</keyword>
<feature type="transmembrane region" description="Helical" evidence="16">
    <location>
        <begin position="428"/>
        <end position="449"/>
    </location>
</feature>
<evidence type="ECO:0000256" key="5">
    <source>
        <dbReference type="ARBA" id="ARBA00022723"/>
    </source>
</evidence>
<feature type="transmembrane region" description="Helical" evidence="16">
    <location>
        <begin position="155"/>
        <end position="177"/>
    </location>
</feature>
<dbReference type="NCBIfam" id="TIGR00003">
    <property type="entry name" value="copper ion binding protein"/>
    <property type="match status" value="2"/>
</dbReference>
<evidence type="ECO:0000313" key="18">
    <source>
        <dbReference type="EMBL" id="MFM2486018.1"/>
    </source>
</evidence>
<keyword evidence="10" id="KW-0460">Magnesium</keyword>
<dbReference type="InterPro" id="IPR023299">
    <property type="entry name" value="ATPase_P-typ_cyto_dom_N"/>
</dbReference>
<dbReference type="NCBIfam" id="TIGR01494">
    <property type="entry name" value="ATPase_P-type"/>
    <property type="match status" value="1"/>
</dbReference>
<keyword evidence="7 16" id="KW-0547">Nucleotide-binding</keyword>
<dbReference type="Gene3D" id="3.40.1110.10">
    <property type="entry name" value="Calcium-transporting ATPase, cytoplasmic domain N"/>
    <property type="match status" value="1"/>
</dbReference>
<feature type="transmembrane region" description="Helical" evidence="16">
    <location>
        <begin position="240"/>
        <end position="257"/>
    </location>
</feature>
<dbReference type="Gene3D" id="3.30.70.100">
    <property type="match status" value="2"/>
</dbReference>
<evidence type="ECO:0000256" key="15">
    <source>
        <dbReference type="ARBA" id="ARBA00023136"/>
    </source>
</evidence>
<dbReference type="SUPFAM" id="SSF81653">
    <property type="entry name" value="Calcium ATPase, transduction domain A"/>
    <property type="match status" value="1"/>
</dbReference>
<proteinExistence type="inferred from homology"/>
<evidence type="ECO:0000256" key="3">
    <source>
        <dbReference type="ARBA" id="ARBA00022448"/>
    </source>
</evidence>
<evidence type="ECO:0000256" key="7">
    <source>
        <dbReference type="ARBA" id="ARBA00022741"/>
    </source>
</evidence>
<feature type="domain" description="HMA" evidence="17">
    <location>
        <begin position="70"/>
        <end position="136"/>
    </location>
</feature>
<keyword evidence="13" id="KW-0186">Copper</keyword>
<dbReference type="PANTHER" id="PTHR43520">
    <property type="entry name" value="ATP7, ISOFORM B"/>
    <property type="match status" value="1"/>
</dbReference>
<dbReference type="CDD" id="cd02094">
    <property type="entry name" value="P-type_ATPase_Cu-like"/>
    <property type="match status" value="1"/>
</dbReference>
<dbReference type="SFLD" id="SFLDG00002">
    <property type="entry name" value="C1.7:_P-type_atpase_like"/>
    <property type="match status" value="1"/>
</dbReference>
<comment type="similarity">
    <text evidence="2 16">Belongs to the cation transport ATPase (P-type) (TC 3.A.3) family. Type IB subfamily.</text>
</comment>
<dbReference type="InterPro" id="IPR027256">
    <property type="entry name" value="P-typ_ATPase_IB"/>
</dbReference>
<accession>A0ABW9GAF7</accession>
<evidence type="ECO:0000256" key="9">
    <source>
        <dbReference type="ARBA" id="ARBA00022840"/>
    </source>
</evidence>
<reference evidence="18 19" key="1">
    <citation type="journal article" date="2013" name="Int. J. Syst. Evol. Microbiol.">
        <title>Celerinatantimonas yamalensis sp. nov., a cold-adapted diazotrophic bacterium from a cold permafrost brine.</title>
        <authorList>
            <person name="Shcherbakova V."/>
            <person name="Chuvilskaya N."/>
            <person name="Rivkina E."/>
            <person name="Demidov N."/>
            <person name="Uchaeva V."/>
            <person name="Suetin S."/>
            <person name="Suzina N."/>
            <person name="Gilichinsky D."/>
        </authorList>
    </citation>
    <scope>NUCLEOTIDE SEQUENCE [LARGE SCALE GENOMIC DNA]</scope>
    <source>
        <strain evidence="18 19">C7</strain>
    </source>
</reference>
<dbReference type="RefSeq" id="WP_408624278.1">
    <property type="nucleotide sequence ID" value="NZ_JBEQCT010000006.1"/>
</dbReference>
<dbReference type="InterPro" id="IPR017969">
    <property type="entry name" value="Heavy-metal-associated_CS"/>
</dbReference>
<feature type="transmembrane region" description="Helical" evidence="16">
    <location>
        <begin position="734"/>
        <end position="753"/>
    </location>
</feature>
<keyword evidence="16" id="KW-1003">Cell membrane</keyword>
<evidence type="ECO:0000256" key="11">
    <source>
        <dbReference type="ARBA" id="ARBA00022967"/>
    </source>
</evidence>
<dbReference type="Pfam" id="PF00403">
    <property type="entry name" value="HMA"/>
    <property type="match status" value="2"/>
</dbReference>
<evidence type="ECO:0000313" key="19">
    <source>
        <dbReference type="Proteomes" id="UP001629953"/>
    </source>
</evidence>
<keyword evidence="8" id="KW-0187">Copper transport</keyword>
<dbReference type="PROSITE" id="PS00154">
    <property type="entry name" value="ATPASE_E1_E2"/>
    <property type="match status" value="1"/>
</dbReference>
<dbReference type="NCBIfam" id="TIGR01525">
    <property type="entry name" value="ATPase-IB_hvy"/>
    <property type="match status" value="1"/>
</dbReference>
<comment type="caution">
    <text evidence="18">The sequence shown here is derived from an EMBL/GenBank/DDBJ whole genome shotgun (WGS) entry which is preliminary data.</text>
</comment>
<dbReference type="CDD" id="cd00371">
    <property type="entry name" value="HMA"/>
    <property type="match status" value="2"/>
</dbReference>
<dbReference type="Gene3D" id="3.40.50.1000">
    <property type="entry name" value="HAD superfamily/HAD-like"/>
    <property type="match status" value="1"/>
</dbReference>
<dbReference type="NCBIfam" id="TIGR01511">
    <property type="entry name" value="ATPase-IB1_Cu"/>
    <property type="match status" value="1"/>
</dbReference>
<dbReference type="EMBL" id="JBEQCT010000006">
    <property type="protein sequence ID" value="MFM2486018.1"/>
    <property type="molecule type" value="Genomic_DNA"/>
</dbReference>
<feature type="transmembrane region" description="Helical" evidence="16">
    <location>
        <begin position="394"/>
        <end position="416"/>
    </location>
</feature>
<dbReference type="SFLD" id="SFLDS00003">
    <property type="entry name" value="Haloacid_Dehalogenase"/>
    <property type="match status" value="1"/>
</dbReference>
<dbReference type="SUPFAM" id="SSF81665">
    <property type="entry name" value="Calcium ATPase, transmembrane domain M"/>
    <property type="match status" value="1"/>
</dbReference>
<dbReference type="PANTHER" id="PTHR43520:SF8">
    <property type="entry name" value="P-TYPE CU(+) TRANSPORTER"/>
    <property type="match status" value="1"/>
</dbReference>
<organism evidence="18 19">
    <name type="scientific">Celerinatantimonas yamalensis</name>
    <dbReference type="NCBI Taxonomy" id="559956"/>
    <lineage>
        <taxon>Bacteria</taxon>
        <taxon>Pseudomonadati</taxon>
        <taxon>Pseudomonadota</taxon>
        <taxon>Gammaproteobacteria</taxon>
        <taxon>Celerinatantimonadaceae</taxon>
        <taxon>Celerinatantimonas</taxon>
    </lineage>
</organism>
<keyword evidence="12 16" id="KW-1133">Transmembrane helix</keyword>
<evidence type="ECO:0000256" key="6">
    <source>
        <dbReference type="ARBA" id="ARBA00022737"/>
    </source>
</evidence>
<dbReference type="PROSITE" id="PS01047">
    <property type="entry name" value="HMA_1"/>
    <property type="match status" value="2"/>
</dbReference>
<keyword evidence="15 16" id="KW-0472">Membrane</keyword>
<evidence type="ECO:0000256" key="4">
    <source>
        <dbReference type="ARBA" id="ARBA00022692"/>
    </source>
</evidence>
<keyword evidence="4 16" id="KW-0812">Transmembrane</keyword>
<evidence type="ECO:0000256" key="8">
    <source>
        <dbReference type="ARBA" id="ARBA00022796"/>
    </source>
</evidence>
<dbReference type="InterPro" id="IPR018303">
    <property type="entry name" value="ATPase_P-typ_P_site"/>
</dbReference>
<keyword evidence="11" id="KW-1278">Translocase</keyword>
<feature type="domain" description="HMA" evidence="17">
    <location>
        <begin position="3"/>
        <end position="68"/>
    </location>
</feature>
<dbReference type="InterPro" id="IPR044492">
    <property type="entry name" value="P_typ_ATPase_HD_dom"/>
</dbReference>
<dbReference type="InterPro" id="IPR036412">
    <property type="entry name" value="HAD-like_sf"/>
</dbReference>
<evidence type="ECO:0000256" key="10">
    <source>
        <dbReference type="ARBA" id="ARBA00022842"/>
    </source>
</evidence>
<protein>
    <submittedName>
        <fullName evidence="18">Heavy metal translocating P-type ATPase</fullName>
    </submittedName>
</protein>
<name>A0ABW9GAF7_9GAMM</name>
<comment type="subcellular location">
    <subcellularLocation>
        <location evidence="16">Cell membrane</location>
    </subcellularLocation>
    <subcellularLocation>
        <location evidence="1">Endomembrane system</location>
        <topology evidence="1">Multi-pass membrane protein</topology>
    </subcellularLocation>
</comment>
<feature type="transmembrane region" description="Helical" evidence="16">
    <location>
        <begin position="183"/>
        <end position="201"/>
    </location>
</feature>
<evidence type="ECO:0000256" key="1">
    <source>
        <dbReference type="ARBA" id="ARBA00004127"/>
    </source>
</evidence>
<sequence>MAQSYTVPVDGMRCAGCVSRVEKTLDELAAVSHASVNLALNQAHFELNDAKALPDVVDALDKAGYPVPLTRQQWQISGMRCAGCSAAVERALGHLDGVIHAEVNYALGQADVTTITGAPMDAAIKQAISDAGYQVVDAEGSQSVKLEAPKTSADFPWRLVISVVLTIPLLVPMLFSIAELSGAWQWLLATPVQFILGWPFYKGAWHSLRNRSSSMDTLVTLGTSAAYGYSVWLYLSGTSAHLYFDGAAVIITLILLGRHLEDRAKARAVKAISGLISEAPIQAHRLSGDDVESVAVDSLHVGDWLLVRPGEKVPADGVIRWGGSEFNESLITGESEPIAHQIDDSVLAGSLNGEGAVKIEVTRANADSTLGRMIQMVSEAQAGKAPVQKLADKISFYFVPIVLCVALLTLLGWGLLTGQWANGVTAAISVLVIACPCSLGLAIPTALVAGTGSGARYGILYRNIDALERTRNVDQVIFDKTGTLTIGEPRVTVIDCDDDKTVLLQMVASAQQSSQHPLAKAMLAANEQPLLALERFDSYPGMGICAVLGGADTTQLLIGNQKLLEHFAVAISPVWQRRLDAMADQGSCVWVAVNAQVSAVIATADPLRESAKKALDKLKALNIRCVMLSGDQQRVAEQLARQLDLDEWAGELQPQDKLEQIKTRQQQGHRVLMVGDGVNDAPALAQANVGIAMGGGSDLAIESADVALMRDDPMLIVSAVQLARKTWRVIQQNLFWAFGYNVIGIPLAAFGVLNPAVAGALMAISSLSVVSNSVRLTRWTPEKAS</sequence>
<keyword evidence="14" id="KW-0406">Ion transport</keyword>
<dbReference type="InterPro" id="IPR036163">
    <property type="entry name" value="HMA_dom_sf"/>
</dbReference>
<keyword evidence="9 16" id="KW-0067">ATP-binding</keyword>
<dbReference type="InterPro" id="IPR006122">
    <property type="entry name" value="HMA_Cu_ion-bd"/>
</dbReference>
<keyword evidence="3" id="KW-0813">Transport</keyword>